<evidence type="ECO:0000256" key="1">
    <source>
        <dbReference type="RuleBase" id="RU341113"/>
    </source>
</evidence>
<keyword evidence="1" id="KW-0645">Protease</keyword>
<dbReference type="PANTHER" id="PTHR10443:SF12">
    <property type="entry name" value="DIPEPTIDASE"/>
    <property type="match status" value="1"/>
</dbReference>
<sequence>MALGSSSGGIFSHDSFIFRKKYLVIGIVAAVILCTVIFGVGLGIGLRDDGTPDIQLTAEYVLSRVPLVDGHNDLAYHYRTRGVYRVNDVDLHQWAKVETDIARLRQGKLGAQFWSAFMDCDAQYSDALRISMEQVDIIKRFIARYPDVFQFVTTAKGIRDAFAAGKIGSLIGLEGGHSIDSSLGILRMYYDLGVRYMTLTHSCNTPWADNWMADDNNTYEFDGLSSFGGVVVKEMNRLGMMVDLSHVSYKTMDDALSVTKAPVIFSHSGAYAKCAHNRNVRDDILTKLKANGGIVMVMFYPDYINCSTTASADDIADHIEYIKNTIGADHVGIGGDYEGTDRVPKDLEDVSKYPHLFEILIKRGWSLEELEKLAGNNLIRVFEEVEKVKEYLAQEVPFEDLMPYNEVNHTCRSNF</sequence>
<comment type="subcellular location">
    <subcellularLocation>
        <location evidence="1">Membrane</location>
        <topology evidence="1">Lipid-anchor</topology>
        <topology evidence="1">GPI-anchor</topology>
    </subcellularLocation>
</comment>
<dbReference type="GO" id="GO:0046872">
    <property type="term" value="F:metal ion binding"/>
    <property type="evidence" value="ECO:0007669"/>
    <property type="project" value="UniProtKB-UniRule"/>
</dbReference>
<comment type="cofactor">
    <cofactor evidence="1">
        <name>Zn(2+)</name>
        <dbReference type="ChEBI" id="CHEBI:29105"/>
    </cofactor>
</comment>
<keyword evidence="2" id="KW-0812">Transmembrane</keyword>
<dbReference type="GO" id="GO:0098552">
    <property type="term" value="C:side of membrane"/>
    <property type="evidence" value="ECO:0007669"/>
    <property type="project" value="UniProtKB-KW"/>
</dbReference>
<keyword evidence="1" id="KW-0862">Zinc</keyword>
<gene>
    <name evidence="4" type="primary">LOC106054557</name>
</gene>
<keyword evidence="1" id="KW-0482">Metalloprotease</keyword>
<reference evidence="4" key="1">
    <citation type="submission" date="2025-08" db="UniProtKB">
        <authorList>
            <consortium name="RefSeq"/>
        </authorList>
    </citation>
    <scope>IDENTIFICATION</scope>
</reference>
<keyword evidence="1" id="KW-1015">Disulfide bond</keyword>
<dbReference type="AlphaFoldDB" id="A0A9W3B2V0"/>
<dbReference type="GO" id="GO:0006508">
    <property type="term" value="P:proteolysis"/>
    <property type="evidence" value="ECO:0007669"/>
    <property type="project" value="UniProtKB-KW"/>
</dbReference>
<dbReference type="Proteomes" id="UP001165740">
    <property type="component" value="Chromosome 8"/>
</dbReference>
<keyword evidence="1" id="KW-0479">Metal-binding</keyword>
<dbReference type="SUPFAM" id="SSF51556">
    <property type="entry name" value="Metallo-dependent hydrolases"/>
    <property type="match status" value="1"/>
</dbReference>
<dbReference type="RefSeq" id="XP_055893794.1">
    <property type="nucleotide sequence ID" value="XM_056037819.1"/>
</dbReference>
<dbReference type="PROSITE" id="PS00869">
    <property type="entry name" value="RENAL_DIPEPTIDASE_1"/>
    <property type="match status" value="1"/>
</dbReference>
<comment type="subunit">
    <text evidence="1">Homodimer; disulfide-linked.</text>
</comment>
<keyword evidence="2" id="KW-1133">Transmembrane helix</keyword>
<proteinExistence type="inferred from homology"/>
<feature type="transmembrane region" description="Helical" evidence="2">
    <location>
        <begin position="22"/>
        <end position="46"/>
    </location>
</feature>
<accession>A0A9W3B2V0</accession>
<dbReference type="GO" id="GO:0070573">
    <property type="term" value="F:metallodipeptidase activity"/>
    <property type="evidence" value="ECO:0007669"/>
    <property type="project" value="InterPro"/>
</dbReference>
<name>A0A9W3B2V0_BIOGL</name>
<dbReference type="PANTHER" id="PTHR10443">
    <property type="entry name" value="MICROSOMAL DIPEPTIDASE"/>
    <property type="match status" value="1"/>
</dbReference>
<keyword evidence="1" id="KW-0224">Dipeptidase</keyword>
<comment type="catalytic activity">
    <reaction evidence="1">
        <text>an L-aminoacyl-L-amino acid + H2O = 2 an L-alpha-amino acid</text>
        <dbReference type="Rhea" id="RHEA:48940"/>
        <dbReference type="ChEBI" id="CHEBI:15377"/>
        <dbReference type="ChEBI" id="CHEBI:59869"/>
        <dbReference type="ChEBI" id="CHEBI:77460"/>
        <dbReference type="EC" id="3.4.13.19"/>
    </reaction>
</comment>
<dbReference type="GeneID" id="106054557"/>
<keyword evidence="1" id="KW-0325">Glycoprotein</keyword>
<dbReference type="InterPro" id="IPR008257">
    <property type="entry name" value="Pept_M19"/>
</dbReference>
<organism evidence="3 4">
    <name type="scientific">Biomphalaria glabrata</name>
    <name type="common">Bloodfluke planorb</name>
    <name type="synonym">Freshwater snail</name>
    <dbReference type="NCBI Taxonomy" id="6526"/>
    <lineage>
        <taxon>Eukaryota</taxon>
        <taxon>Metazoa</taxon>
        <taxon>Spiralia</taxon>
        <taxon>Lophotrochozoa</taxon>
        <taxon>Mollusca</taxon>
        <taxon>Gastropoda</taxon>
        <taxon>Heterobranchia</taxon>
        <taxon>Euthyneura</taxon>
        <taxon>Panpulmonata</taxon>
        <taxon>Hygrophila</taxon>
        <taxon>Lymnaeoidea</taxon>
        <taxon>Planorbidae</taxon>
        <taxon>Biomphalaria</taxon>
    </lineage>
</organism>
<keyword evidence="1" id="KW-0378">Hydrolase</keyword>
<dbReference type="PROSITE" id="PS51365">
    <property type="entry name" value="RENAL_DIPEPTIDASE_2"/>
    <property type="match status" value="1"/>
</dbReference>
<dbReference type="Pfam" id="PF01244">
    <property type="entry name" value="Peptidase_M19"/>
    <property type="match status" value="1"/>
</dbReference>
<keyword evidence="1" id="KW-0449">Lipoprotein</keyword>
<dbReference type="InterPro" id="IPR032466">
    <property type="entry name" value="Metal_Hydrolase"/>
</dbReference>
<protein>
    <recommendedName>
        <fullName evidence="1">Dipeptidase</fullName>
        <ecNumber evidence="1">3.4.13.19</ecNumber>
    </recommendedName>
</protein>
<keyword evidence="1" id="KW-0336">GPI-anchor</keyword>
<evidence type="ECO:0000256" key="2">
    <source>
        <dbReference type="SAM" id="Phobius"/>
    </source>
</evidence>
<dbReference type="CDD" id="cd01301">
    <property type="entry name" value="rDP_like"/>
    <property type="match status" value="1"/>
</dbReference>
<dbReference type="Gene3D" id="3.20.20.140">
    <property type="entry name" value="Metal-dependent hydrolases"/>
    <property type="match status" value="1"/>
</dbReference>
<keyword evidence="3" id="KW-1185">Reference proteome</keyword>
<comment type="similarity">
    <text evidence="1">Belongs to the metallo-dependent hydrolases superfamily. Peptidase M19 family.</text>
</comment>
<evidence type="ECO:0000313" key="4">
    <source>
        <dbReference type="RefSeq" id="XP_055893794.1"/>
    </source>
</evidence>
<dbReference type="InterPro" id="IPR000180">
    <property type="entry name" value="Dipep_AS"/>
</dbReference>
<keyword evidence="2" id="KW-0472">Membrane</keyword>
<dbReference type="OMA" id="IETTWRN"/>
<dbReference type="OrthoDB" id="445695at2759"/>
<dbReference type="EC" id="3.4.13.19" evidence="1"/>
<evidence type="ECO:0000313" key="3">
    <source>
        <dbReference type="Proteomes" id="UP001165740"/>
    </source>
</evidence>
<dbReference type="FunFam" id="3.20.20.140:FF:000030">
    <property type="entry name" value="Dipeptidase"/>
    <property type="match status" value="1"/>
</dbReference>